<dbReference type="SUPFAM" id="SSF56059">
    <property type="entry name" value="Glutathione synthetase ATP-binding domain-like"/>
    <property type="match status" value="1"/>
</dbReference>
<dbReference type="InterPro" id="IPR040686">
    <property type="entry name" value="PurK_C"/>
</dbReference>
<dbReference type="HAMAP" id="MF_01928">
    <property type="entry name" value="PurK"/>
    <property type="match status" value="1"/>
</dbReference>
<dbReference type="EMBL" id="JARXRM010000036">
    <property type="protein sequence ID" value="MDH5823836.1"/>
    <property type="molecule type" value="Genomic_DNA"/>
</dbReference>
<dbReference type="PANTHER" id="PTHR11609:SF5">
    <property type="entry name" value="PHOSPHORIBOSYLAMINOIMIDAZOLE CARBOXYLASE"/>
    <property type="match status" value="1"/>
</dbReference>
<feature type="domain" description="ATP-grasp" evidence="6">
    <location>
        <begin position="103"/>
        <end position="302"/>
    </location>
</feature>
<dbReference type="PROSITE" id="PS50975">
    <property type="entry name" value="ATP_GRASP"/>
    <property type="match status" value="1"/>
</dbReference>
<comment type="catalytic activity">
    <reaction evidence="4 5">
        <text>5-amino-1-(5-phospho-beta-D-ribosyl)imidazole + hydrogencarbonate + ATP = 5-carboxyamino-1-(5-phospho-D-ribosyl)imidazole + ADP + phosphate + 2 H(+)</text>
        <dbReference type="Rhea" id="RHEA:19317"/>
        <dbReference type="ChEBI" id="CHEBI:15378"/>
        <dbReference type="ChEBI" id="CHEBI:17544"/>
        <dbReference type="ChEBI" id="CHEBI:30616"/>
        <dbReference type="ChEBI" id="CHEBI:43474"/>
        <dbReference type="ChEBI" id="CHEBI:58730"/>
        <dbReference type="ChEBI" id="CHEBI:137981"/>
        <dbReference type="ChEBI" id="CHEBI:456216"/>
        <dbReference type="EC" id="6.3.4.18"/>
    </reaction>
</comment>
<feature type="binding site" evidence="4">
    <location>
        <position position="99"/>
    </location>
    <ligand>
        <name>ATP</name>
        <dbReference type="ChEBI" id="CHEBI:30616"/>
    </ligand>
</feature>
<comment type="caution">
    <text evidence="7">The sequence shown here is derived from an EMBL/GenBank/DDBJ whole genome shotgun (WGS) entry which is preliminary data.</text>
</comment>
<evidence type="ECO:0000256" key="1">
    <source>
        <dbReference type="ARBA" id="ARBA00022741"/>
    </source>
</evidence>
<dbReference type="Pfam" id="PF17769">
    <property type="entry name" value="PurK_C"/>
    <property type="match status" value="1"/>
</dbReference>
<gene>
    <name evidence="4 5" type="primary">purK</name>
    <name evidence="7" type="ORF">QFW77_12700</name>
</gene>
<dbReference type="EC" id="6.3.4.18" evidence="4 5"/>
<keyword evidence="8" id="KW-1185">Reference proteome</keyword>
<evidence type="ECO:0000256" key="3">
    <source>
        <dbReference type="ARBA" id="ARBA00022840"/>
    </source>
</evidence>
<keyword evidence="3 4" id="KW-0067">ATP-binding</keyword>
<dbReference type="InterPro" id="IPR054350">
    <property type="entry name" value="PurT/PurK_preATP-grasp"/>
</dbReference>
<feature type="binding site" evidence="4">
    <location>
        <begin position="188"/>
        <end position="191"/>
    </location>
    <ligand>
        <name>ATP</name>
        <dbReference type="ChEBI" id="CHEBI:30616"/>
    </ligand>
</feature>
<keyword evidence="4 5" id="KW-0436">Ligase</keyword>
<sequence length="390" mass="41228">MTTVGILGGGQLARMLALAGAPLGLRFLVMDTSAEACAGQFAPLLVGDYRDEAALADFAARVDVVTFDFENVPAESARWLSARVPVFPNPGALGVAQDRLAEKMLFRELAIPVPPFADIASREDLDAALARIGTPCILKTRRLGYDGKGQFRLKPAPGAGTPAAVQRVADQAWAALGPQAERVGLILEAFVPFDRELSVVAMRGRDGSFDTWPLTENWHVDGVLSASLAPARVDPALAETAYGHARRLAEALDYVGVFALELFCHGGELLANELAPRVHNSGHWTIEGAETSQFENHLRAVLGLAAGATTVRGHACMLNWIGELPDPAPVLAEAGGHWHDYGKSPRAGRKVGHATLRADTPEALAAALQRGGDALGRQSQVAPAIAALRG</sequence>
<dbReference type="Gene3D" id="3.30.470.20">
    <property type="entry name" value="ATP-grasp fold, B domain"/>
    <property type="match status" value="1"/>
</dbReference>
<protein>
    <recommendedName>
        <fullName evidence="4 5">N5-carboxyaminoimidazole ribonucleotide synthase</fullName>
        <shortName evidence="4 5">N5-CAIR synthase</shortName>
        <ecNumber evidence="4 5">6.3.4.18</ecNumber>
    </recommendedName>
    <alternativeName>
        <fullName evidence="4 5">5-(carboxyamino)imidazole ribonucleotide synthetase</fullName>
    </alternativeName>
</protein>
<dbReference type="PANTHER" id="PTHR11609">
    <property type="entry name" value="PURINE BIOSYNTHESIS PROTEIN 6/7, PUR6/7"/>
    <property type="match status" value="1"/>
</dbReference>
<dbReference type="InterPro" id="IPR016185">
    <property type="entry name" value="PreATP-grasp_dom_sf"/>
</dbReference>
<evidence type="ECO:0000259" key="6">
    <source>
        <dbReference type="PROSITE" id="PS50975"/>
    </source>
</evidence>
<dbReference type="NCBIfam" id="NF004679">
    <property type="entry name" value="PRK06019.1-5"/>
    <property type="match status" value="1"/>
</dbReference>
<dbReference type="Proteomes" id="UP001156940">
    <property type="component" value="Unassembled WGS sequence"/>
</dbReference>
<keyword evidence="1 4" id="KW-0547">Nucleotide-binding</keyword>
<accession>A0ABT6JAJ7</accession>
<feature type="binding site" evidence="4">
    <location>
        <position position="196"/>
    </location>
    <ligand>
        <name>ATP</name>
        <dbReference type="ChEBI" id="CHEBI:30616"/>
    </ligand>
</feature>
<dbReference type="InterPro" id="IPR011054">
    <property type="entry name" value="Rudment_hybrid_motif"/>
</dbReference>
<feature type="binding site" evidence="4">
    <location>
        <position position="139"/>
    </location>
    <ligand>
        <name>ATP</name>
        <dbReference type="ChEBI" id="CHEBI:30616"/>
    </ligand>
</feature>
<dbReference type="InterPro" id="IPR013815">
    <property type="entry name" value="ATP_grasp_subdomain_1"/>
</dbReference>
<evidence type="ECO:0000313" key="8">
    <source>
        <dbReference type="Proteomes" id="UP001156940"/>
    </source>
</evidence>
<dbReference type="Pfam" id="PF22660">
    <property type="entry name" value="RS_preATP-grasp-like"/>
    <property type="match status" value="1"/>
</dbReference>
<dbReference type="GO" id="GO:0034028">
    <property type="term" value="F:5-(carboxyamino)imidazole ribonucleotide synthase activity"/>
    <property type="evidence" value="ECO:0007669"/>
    <property type="project" value="UniProtKB-EC"/>
</dbReference>
<comment type="function">
    <text evidence="5">Catalyzes the ATP-dependent conversion of 5-aminoimidazole ribonucleotide (AIR) and HCO(3)- to N5-carboxyaminoimidazole ribonucleotide (N5-CAIR).</text>
</comment>
<comment type="subunit">
    <text evidence="4 5">Homodimer.</text>
</comment>
<evidence type="ECO:0000256" key="4">
    <source>
        <dbReference type="HAMAP-Rule" id="MF_01928"/>
    </source>
</evidence>
<dbReference type="RefSeq" id="WP_280575114.1">
    <property type="nucleotide sequence ID" value="NZ_JARXRM010000036.1"/>
</dbReference>
<dbReference type="NCBIfam" id="TIGR01161">
    <property type="entry name" value="purK"/>
    <property type="match status" value="1"/>
</dbReference>
<comment type="function">
    <text evidence="4">Catalyzes the ATP-dependent conversion of 5-aminoimidazole ribonucleotide (AIR) and HCO(3)(-) to N5-carboxyaminoimidazole ribonucleotide (N5-CAIR).</text>
</comment>
<dbReference type="InterPro" id="IPR003135">
    <property type="entry name" value="ATP-grasp_carboxylate-amine"/>
</dbReference>
<reference evidence="7 8" key="1">
    <citation type="submission" date="2023-04" db="EMBL/GenBank/DDBJ databases">
        <title>Luteimonas endophyticus RD2P54.</title>
        <authorList>
            <person name="Sun J.-Q."/>
        </authorList>
    </citation>
    <scope>NUCLEOTIDE SEQUENCE [LARGE SCALE GENOMIC DNA]</scope>
    <source>
        <strain evidence="7 8">RD2P54</strain>
    </source>
</reference>
<organism evidence="7 8">
    <name type="scientific">Luteimonas endophytica</name>
    <dbReference type="NCBI Taxonomy" id="3042023"/>
    <lineage>
        <taxon>Bacteria</taxon>
        <taxon>Pseudomonadati</taxon>
        <taxon>Pseudomonadota</taxon>
        <taxon>Gammaproteobacteria</taxon>
        <taxon>Lysobacterales</taxon>
        <taxon>Lysobacteraceae</taxon>
        <taxon>Luteimonas</taxon>
    </lineage>
</organism>
<name>A0ABT6JAJ7_9GAMM</name>
<comment type="pathway">
    <text evidence="4 5">Purine metabolism; IMP biosynthesis via de novo pathway; 5-amino-1-(5-phospho-D-ribosyl)imidazole-4-carboxylate from 5-amino-1-(5-phospho-D-ribosyl)imidazole (N5-CAIR route): step 1/2.</text>
</comment>
<evidence type="ECO:0000313" key="7">
    <source>
        <dbReference type="EMBL" id="MDH5823836.1"/>
    </source>
</evidence>
<dbReference type="InterPro" id="IPR011761">
    <property type="entry name" value="ATP-grasp"/>
</dbReference>
<feature type="binding site" evidence="4">
    <location>
        <begin position="272"/>
        <end position="273"/>
    </location>
    <ligand>
        <name>ATP</name>
        <dbReference type="ChEBI" id="CHEBI:30616"/>
    </ligand>
</feature>
<feature type="binding site" evidence="4">
    <location>
        <begin position="144"/>
        <end position="150"/>
    </location>
    <ligand>
        <name>ATP</name>
        <dbReference type="ChEBI" id="CHEBI:30616"/>
    </ligand>
</feature>
<dbReference type="SUPFAM" id="SSF51246">
    <property type="entry name" value="Rudiment single hybrid motif"/>
    <property type="match status" value="1"/>
</dbReference>
<dbReference type="Gene3D" id="3.30.1490.20">
    <property type="entry name" value="ATP-grasp fold, A domain"/>
    <property type="match status" value="1"/>
</dbReference>
<dbReference type="Gene3D" id="3.40.50.20">
    <property type="match status" value="1"/>
</dbReference>
<proteinExistence type="inferred from homology"/>
<keyword evidence="2 4" id="KW-0658">Purine biosynthesis</keyword>
<dbReference type="Pfam" id="PF02222">
    <property type="entry name" value="ATP-grasp"/>
    <property type="match status" value="1"/>
</dbReference>
<evidence type="ECO:0000256" key="5">
    <source>
        <dbReference type="RuleBase" id="RU361200"/>
    </source>
</evidence>
<feature type="binding site" evidence="4">
    <location>
        <position position="219"/>
    </location>
    <ligand>
        <name>ATP</name>
        <dbReference type="ChEBI" id="CHEBI:30616"/>
    </ligand>
</feature>
<comment type="similarity">
    <text evidence="4 5">Belongs to the PurK/PurT family.</text>
</comment>
<dbReference type="InterPro" id="IPR005875">
    <property type="entry name" value="PurK"/>
</dbReference>
<dbReference type="SUPFAM" id="SSF52440">
    <property type="entry name" value="PreATP-grasp domain"/>
    <property type="match status" value="1"/>
</dbReference>
<evidence type="ECO:0000256" key="2">
    <source>
        <dbReference type="ARBA" id="ARBA00022755"/>
    </source>
</evidence>